<dbReference type="AlphaFoldDB" id="A0A402DMU7"/>
<evidence type="ECO:0000256" key="7">
    <source>
        <dbReference type="SAM" id="Phobius"/>
    </source>
</evidence>
<dbReference type="Proteomes" id="UP000289954">
    <property type="component" value="Unassembled WGS sequence"/>
</dbReference>
<dbReference type="PANTHER" id="PTHR35007:SF3">
    <property type="entry name" value="POSSIBLE CONSERVED ALANINE RICH MEMBRANE PROTEIN"/>
    <property type="match status" value="1"/>
</dbReference>
<comment type="caution">
    <text evidence="9">The sequence shown here is derived from an EMBL/GenBank/DDBJ whole genome shotgun (WGS) entry which is preliminary data.</text>
</comment>
<reference evidence="9 10" key="1">
    <citation type="submission" date="2019-01" db="EMBL/GenBank/DDBJ databases">
        <title>Draft genome sequence of Cellulomonas takizawaensis strain TKZ-21.</title>
        <authorList>
            <person name="Yamamura H."/>
            <person name="Hayashi T."/>
            <person name="Hamada M."/>
            <person name="Serisawa Y."/>
            <person name="Matsuyama K."/>
            <person name="Nakagawa Y."/>
            <person name="Otoguro M."/>
            <person name="Yanagida F."/>
            <person name="Hayakawa M."/>
        </authorList>
    </citation>
    <scope>NUCLEOTIDE SEQUENCE [LARGE SCALE GENOMIC DNA]</scope>
    <source>
        <strain evidence="9 10">NBRC12680</strain>
    </source>
</reference>
<evidence type="ECO:0000259" key="8">
    <source>
        <dbReference type="Pfam" id="PF00482"/>
    </source>
</evidence>
<evidence type="ECO:0000256" key="4">
    <source>
        <dbReference type="ARBA" id="ARBA00022989"/>
    </source>
</evidence>
<evidence type="ECO:0000256" key="1">
    <source>
        <dbReference type="ARBA" id="ARBA00004651"/>
    </source>
</evidence>
<dbReference type="Pfam" id="PF00482">
    <property type="entry name" value="T2SSF"/>
    <property type="match status" value="1"/>
</dbReference>
<name>A0A402DMU7_9CELL</name>
<dbReference type="InterPro" id="IPR018076">
    <property type="entry name" value="T2SS_GspF_dom"/>
</dbReference>
<gene>
    <name evidence="9" type="ORF">CBZ_05030</name>
</gene>
<keyword evidence="5 7" id="KW-0472">Membrane</keyword>
<feature type="compositionally biased region" description="Basic and acidic residues" evidence="6">
    <location>
        <begin position="33"/>
        <end position="54"/>
    </location>
</feature>
<evidence type="ECO:0000313" key="9">
    <source>
        <dbReference type="EMBL" id="GCE75447.1"/>
    </source>
</evidence>
<keyword evidence="2" id="KW-1003">Cell membrane</keyword>
<feature type="transmembrane region" description="Helical" evidence="7">
    <location>
        <begin position="169"/>
        <end position="194"/>
    </location>
</feature>
<feature type="region of interest" description="Disordered" evidence="6">
    <location>
        <begin position="31"/>
        <end position="54"/>
    </location>
</feature>
<evidence type="ECO:0000256" key="3">
    <source>
        <dbReference type="ARBA" id="ARBA00022692"/>
    </source>
</evidence>
<organism evidence="9 10">
    <name type="scientific">Cellulomonas biazotea</name>
    <dbReference type="NCBI Taxonomy" id="1709"/>
    <lineage>
        <taxon>Bacteria</taxon>
        <taxon>Bacillati</taxon>
        <taxon>Actinomycetota</taxon>
        <taxon>Actinomycetes</taxon>
        <taxon>Micrococcales</taxon>
        <taxon>Cellulomonadaceae</taxon>
        <taxon>Cellulomonas</taxon>
    </lineage>
</organism>
<comment type="subcellular location">
    <subcellularLocation>
        <location evidence="1">Cell membrane</location>
        <topology evidence="1">Multi-pass membrane protein</topology>
    </subcellularLocation>
</comment>
<evidence type="ECO:0000256" key="6">
    <source>
        <dbReference type="SAM" id="MobiDB-lite"/>
    </source>
</evidence>
<feature type="domain" description="Type II secretion system protein GspF" evidence="8">
    <location>
        <begin position="72"/>
        <end position="185"/>
    </location>
</feature>
<keyword evidence="4 7" id="KW-1133">Transmembrane helix</keyword>
<evidence type="ECO:0000256" key="5">
    <source>
        <dbReference type="ARBA" id="ARBA00023136"/>
    </source>
</evidence>
<accession>A0A402DMU7</accession>
<dbReference type="EMBL" id="BIMR01000024">
    <property type="protein sequence ID" value="GCE75447.1"/>
    <property type="molecule type" value="Genomic_DNA"/>
</dbReference>
<proteinExistence type="predicted"/>
<dbReference type="RefSeq" id="WP_165446614.1">
    <property type="nucleotide sequence ID" value="NZ_BIMR01000024.1"/>
</dbReference>
<dbReference type="GO" id="GO:0005886">
    <property type="term" value="C:plasma membrane"/>
    <property type="evidence" value="ECO:0007669"/>
    <property type="project" value="UniProtKB-SubCell"/>
</dbReference>
<protein>
    <submittedName>
        <fullName evidence="9">Type II secretion system protein F</fullName>
    </submittedName>
</protein>
<keyword evidence="3 7" id="KW-0812">Transmembrane</keyword>
<keyword evidence="10" id="KW-1185">Reference proteome</keyword>
<evidence type="ECO:0000313" key="10">
    <source>
        <dbReference type="Proteomes" id="UP000289954"/>
    </source>
</evidence>
<dbReference type="PANTHER" id="PTHR35007">
    <property type="entry name" value="INTEGRAL MEMBRANE PROTEIN-RELATED"/>
    <property type="match status" value="1"/>
</dbReference>
<evidence type="ECO:0000256" key="2">
    <source>
        <dbReference type="ARBA" id="ARBA00022475"/>
    </source>
</evidence>
<sequence>MTATSAALAVALVLVVVGWRGSVGRRLRGTTAVRDRAPATSGRDDGVARPARSDGTEGELDVVLVIELVDAALTAGCALPTALCAVGDAIAGASGRALRRAGSALLLGASWPTAWAHAPDSLGPLRDALEVAWVTGASPGAGLRACADGIRRARRRAVRTAAARLSVHLVLPLGACFLPAFVLLGLVPVVLSLADGLVGAP</sequence>